<dbReference type="EMBL" id="JOTM01000042">
    <property type="protein sequence ID" value="KEK22057.1"/>
    <property type="molecule type" value="Genomic_DNA"/>
</dbReference>
<dbReference type="OrthoDB" id="2906584at2"/>
<accession>A0A073K6I4</accession>
<dbReference type="Proteomes" id="UP000027778">
    <property type="component" value="Unassembled WGS sequence"/>
</dbReference>
<dbReference type="AlphaFoldDB" id="A0A073K6I4"/>
<comment type="caution">
    <text evidence="1">The sequence shown here is derived from an EMBL/GenBank/DDBJ whole genome shotgun (WGS) entry which is preliminary data.</text>
</comment>
<reference evidence="1 2" key="1">
    <citation type="submission" date="2014-06" db="EMBL/GenBank/DDBJ databases">
        <title>Draft genome sequence of Bacillus gaemokensis JCM 15801 (MCCC 1A00707).</title>
        <authorList>
            <person name="Lai Q."/>
            <person name="Liu Y."/>
            <person name="Shao Z."/>
        </authorList>
    </citation>
    <scope>NUCLEOTIDE SEQUENCE [LARGE SCALE GENOMIC DNA]</scope>
    <source>
        <strain evidence="1 2">JCM 15801</strain>
    </source>
</reference>
<evidence type="ECO:0000313" key="2">
    <source>
        <dbReference type="Proteomes" id="UP000027778"/>
    </source>
</evidence>
<proteinExistence type="predicted"/>
<dbReference type="RefSeq" id="WP_033678241.1">
    <property type="nucleotide sequence ID" value="NZ_JOTM01000042.1"/>
</dbReference>
<dbReference type="STRING" id="574375.AZF08_21850"/>
<evidence type="ECO:0000313" key="1">
    <source>
        <dbReference type="EMBL" id="KEK22057.1"/>
    </source>
</evidence>
<organism evidence="1 2">
    <name type="scientific">Bacillus gaemokensis</name>
    <dbReference type="NCBI Taxonomy" id="574375"/>
    <lineage>
        <taxon>Bacteria</taxon>
        <taxon>Bacillati</taxon>
        <taxon>Bacillota</taxon>
        <taxon>Bacilli</taxon>
        <taxon>Bacillales</taxon>
        <taxon>Bacillaceae</taxon>
        <taxon>Bacillus</taxon>
        <taxon>Bacillus cereus group</taxon>
    </lineage>
</organism>
<sequence length="62" mass="7353">MGSIAEIVDIDYKGVWAEREDSKELIFISLSKNEIQTVREMLSQQKTLYVFLQKELKWRVMS</sequence>
<keyword evidence="2" id="KW-1185">Reference proteome</keyword>
<name>A0A073K6I4_9BACI</name>
<gene>
    <name evidence="1" type="ORF">BAGA_22430</name>
</gene>
<protein>
    <submittedName>
        <fullName evidence="1">Uncharacterized protein</fullName>
    </submittedName>
</protein>